<feature type="domain" description="Pyrrolo-quinoline quinone repeat" evidence="1">
    <location>
        <begin position="134"/>
        <end position="202"/>
    </location>
</feature>
<dbReference type="STRING" id="477680.SAMN05421788_10299"/>
<dbReference type="Gene3D" id="2.40.10.480">
    <property type="match status" value="2"/>
</dbReference>
<evidence type="ECO:0000313" key="3">
    <source>
        <dbReference type="Proteomes" id="UP000186917"/>
    </source>
</evidence>
<sequence length="482" mass="51319">MHLLTQTTRRLAQSWLLSACITILTLLSCKKENTPDPVSTKKAITSFLLKYSSGAAIDSNSITVSITNDSILIGLPSSVDISNLIPEIEFTGISISPKSGLAQNFTQPVTYTVTAADGTTHTYVVKLSKNIINNLVFIGSSNNSFYALDANTGSIKWQYNGTNGFSYSSPTYDSGVVYAGSIDNYLYAFDALTGAIKWQFLTGGFGIESSPTVKDNIVYVGSNDDYLYAINKVTGTLLWKYQTAQNVSSTPLVYNGTVYVGSSDNYLYALNAITGALQWKYATGALINQSSPALYNNNIIIGSRDGYLHAVNATTGTLQWRFSTGGISLEMSNPTVANDIVYIGGWYNFNDFKQKGSLYAVNAATGTLVWHGLDTLGIGSDPCVTNNQVFVSSDDGNTYAINAATGNVLWQKTLYANGAGATVSDGTVYIGGGGTGYFYALDAVTGQQKWKTAIPNGIMTSTPCVLGTAGTIHRGGEPSPAT</sequence>
<dbReference type="Pfam" id="PF13360">
    <property type="entry name" value="PQQ_2"/>
    <property type="match status" value="3"/>
</dbReference>
<reference evidence="3" key="1">
    <citation type="submission" date="2017-01" db="EMBL/GenBank/DDBJ databases">
        <authorList>
            <person name="Varghese N."/>
            <person name="Submissions S."/>
        </authorList>
    </citation>
    <scope>NUCLEOTIDE SEQUENCE [LARGE SCALE GENOMIC DNA]</scope>
    <source>
        <strain evidence="3">DSM 21054</strain>
    </source>
</reference>
<evidence type="ECO:0000313" key="2">
    <source>
        <dbReference type="EMBL" id="SIS92142.1"/>
    </source>
</evidence>
<dbReference type="InterPro" id="IPR011047">
    <property type="entry name" value="Quinoprotein_ADH-like_sf"/>
</dbReference>
<dbReference type="OrthoDB" id="7012117at2"/>
<dbReference type="KEGG" id="fln:FLA_3300"/>
<accession>A0A173MII8</accession>
<dbReference type="InterPro" id="IPR015943">
    <property type="entry name" value="WD40/YVTN_repeat-like_dom_sf"/>
</dbReference>
<keyword evidence="3" id="KW-1185">Reference proteome</keyword>
<feature type="domain" description="Pyrrolo-quinoline quinone repeat" evidence="1">
    <location>
        <begin position="209"/>
        <end position="345"/>
    </location>
</feature>
<protein>
    <submittedName>
        <fullName evidence="2">Outer membrane protein assembly factor BamB, contains PQQ-like beta-propeller repeat</fullName>
    </submittedName>
</protein>
<name>A0A173MII8_9BACT</name>
<proteinExistence type="predicted"/>
<dbReference type="EMBL" id="FTOR01000002">
    <property type="protein sequence ID" value="SIS92142.1"/>
    <property type="molecule type" value="Genomic_DNA"/>
</dbReference>
<dbReference type="SUPFAM" id="SSF50998">
    <property type="entry name" value="Quinoprotein alcohol dehydrogenase-like"/>
    <property type="match status" value="2"/>
</dbReference>
<dbReference type="Gene3D" id="2.60.40.2340">
    <property type="match status" value="1"/>
</dbReference>
<dbReference type="InterPro" id="IPR002372">
    <property type="entry name" value="PQQ_rpt_dom"/>
</dbReference>
<dbReference type="PANTHER" id="PTHR34512:SF30">
    <property type="entry name" value="OUTER MEMBRANE PROTEIN ASSEMBLY FACTOR BAMB"/>
    <property type="match status" value="1"/>
</dbReference>
<dbReference type="SUPFAM" id="SSF51004">
    <property type="entry name" value="C-terminal (heme d1) domain of cytochrome cd1-nitrite reductase"/>
    <property type="match status" value="1"/>
</dbReference>
<dbReference type="InterPro" id="IPR018391">
    <property type="entry name" value="PQQ_b-propeller_rpt"/>
</dbReference>
<dbReference type="SMART" id="SM00564">
    <property type="entry name" value="PQQ"/>
    <property type="match status" value="8"/>
</dbReference>
<dbReference type="InterPro" id="IPR011048">
    <property type="entry name" value="Haem_d1_sf"/>
</dbReference>
<dbReference type="AlphaFoldDB" id="A0A173MII8"/>
<dbReference type="PANTHER" id="PTHR34512">
    <property type="entry name" value="CELL SURFACE PROTEIN"/>
    <property type="match status" value="1"/>
</dbReference>
<dbReference type="Proteomes" id="UP000186917">
    <property type="component" value="Unassembled WGS sequence"/>
</dbReference>
<organism evidence="2 3">
    <name type="scientific">Filimonas lacunae</name>
    <dbReference type="NCBI Taxonomy" id="477680"/>
    <lineage>
        <taxon>Bacteria</taxon>
        <taxon>Pseudomonadati</taxon>
        <taxon>Bacteroidota</taxon>
        <taxon>Chitinophagia</taxon>
        <taxon>Chitinophagales</taxon>
        <taxon>Chitinophagaceae</taxon>
        <taxon>Filimonas</taxon>
    </lineage>
</organism>
<dbReference type="RefSeq" id="WP_076377608.1">
    <property type="nucleotide sequence ID" value="NZ_AP017422.1"/>
</dbReference>
<gene>
    <name evidence="2" type="ORF">SAMN05421788_10299</name>
</gene>
<evidence type="ECO:0000259" key="1">
    <source>
        <dbReference type="Pfam" id="PF13360"/>
    </source>
</evidence>
<dbReference type="Gene3D" id="2.130.10.10">
    <property type="entry name" value="YVTN repeat-like/Quinoprotein amine dehydrogenase"/>
    <property type="match status" value="1"/>
</dbReference>
<feature type="domain" description="Pyrrolo-quinoline quinone repeat" evidence="1">
    <location>
        <begin position="355"/>
        <end position="451"/>
    </location>
</feature>